<keyword evidence="8" id="KW-0732">Signal</keyword>
<dbReference type="EMBL" id="PPEH01000001">
    <property type="protein sequence ID" value="PNW15433.1"/>
    <property type="molecule type" value="Genomic_DNA"/>
</dbReference>
<dbReference type="SUPFAM" id="SSF56935">
    <property type="entry name" value="Porins"/>
    <property type="match status" value="1"/>
</dbReference>
<comment type="subcellular location">
    <subcellularLocation>
        <location evidence="1 7">Cell outer membrane</location>
        <topology evidence="1 7">Multi-pass membrane protein</topology>
    </subcellularLocation>
</comment>
<keyword evidence="13" id="KW-1185">Reference proteome</keyword>
<protein>
    <submittedName>
        <fullName evidence="11">SusC/RagA family TonB-linked outer membrane protein</fullName>
    </submittedName>
</protein>
<dbReference type="KEGG" id="clac:EG342_06550"/>
<dbReference type="Proteomes" id="UP000279972">
    <property type="component" value="Chromosome"/>
</dbReference>
<keyword evidence="4 7" id="KW-0812">Transmembrane</keyword>
<reference evidence="10 13" key="2">
    <citation type="submission" date="2018-11" db="EMBL/GenBank/DDBJ databases">
        <title>Proposal to divide the Flavobacteriaceae and reorganize its genera based on Amino Acid Identity values calculated from whole genome sequences.</title>
        <authorList>
            <person name="Nicholson A.C."/>
            <person name="Gulvik C.A."/>
            <person name="Whitney A.M."/>
            <person name="Humrighouse B.W."/>
            <person name="Bell M."/>
            <person name="Holmes B."/>
            <person name="Steigerwalt A.G."/>
            <person name="Villarma A."/>
            <person name="Sheth M."/>
            <person name="Batra D."/>
            <person name="Pryor J."/>
            <person name="Bernardet J.-F."/>
            <person name="Hugo C."/>
            <person name="Kampfer P."/>
            <person name="Newman J."/>
            <person name="McQuiston J.R."/>
        </authorList>
    </citation>
    <scope>NUCLEOTIDE SEQUENCE [LARGE SCALE GENOMIC DNA]</scope>
    <source>
        <strain evidence="10 13">KC_1864</strain>
    </source>
</reference>
<dbReference type="InterPro" id="IPR036942">
    <property type="entry name" value="Beta-barrel_TonB_sf"/>
</dbReference>
<gene>
    <name evidence="11" type="ORF">C1637_03155</name>
    <name evidence="10" type="ORF">EG342_06550</name>
</gene>
<dbReference type="Proteomes" id="UP000236262">
    <property type="component" value="Unassembled WGS sequence"/>
</dbReference>
<keyword evidence="5 7" id="KW-0472">Membrane</keyword>
<feature type="signal peptide" evidence="8">
    <location>
        <begin position="1"/>
        <end position="18"/>
    </location>
</feature>
<evidence type="ECO:0000313" key="10">
    <source>
        <dbReference type="EMBL" id="AZA81584.1"/>
    </source>
</evidence>
<evidence type="ECO:0000259" key="9">
    <source>
        <dbReference type="Pfam" id="PF07715"/>
    </source>
</evidence>
<feature type="domain" description="TonB-dependent receptor plug" evidence="9">
    <location>
        <begin position="47"/>
        <end position="182"/>
    </location>
</feature>
<reference evidence="11 12" key="1">
    <citation type="submission" date="2018-01" db="EMBL/GenBank/DDBJ databases">
        <title>Draft genome sequences of Chryseobacterium lactis NCTC11390, Chryseobacterium oncorhynchi 701B-08, and Chryseobacterium viscerum 687B-08.</title>
        <authorList>
            <person name="Jeong J.-J."/>
            <person name="Lee Y.J."/>
            <person name="Park B."/>
            <person name="Choi I.-G."/>
            <person name="Kim K.D."/>
        </authorList>
    </citation>
    <scope>NUCLEOTIDE SEQUENCE [LARGE SCALE GENOMIC DNA]</scope>
    <source>
        <strain evidence="11 12">NCTC11390</strain>
    </source>
</reference>
<dbReference type="InterPro" id="IPR023996">
    <property type="entry name" value="TonB-dep_OMP_SusC/RagA"/>
</dbReference>
<dbReference type="RefSeq" id="WP_103288935.1">
    <property type="nucleotide sequence ID" value="NZ_CP033924.1"/>
</dbReference>
<proteinExistence type="inferred from homology"/>
<evidence type="ECO:0000256" key="6">
    <source>
        <dbReference type="ARBA" id="ARBA00023237"/>
    </source>
</evidence>
<evidence type="ECO:0000256" key="8">
    <source>
        <dbReference type="SAM" id="SignalP"/>
    </source>
</evidence>
<keyword evidence="2 7" id="KW-0813">Transport</keyword>
<dbReference type="InterPro" id="IPR023997">
    <property type="entry name" value="TonB-dep_OMP_SusC/RagA_CS"/>
</dbReference>
<dbReference type="PROSITE" id="PS52016">
    <property type="entry name" value="TONB_DEPENDENT_REC_3"/>
    <property type="match status" value="1"/>
</dbReference>
<evidence type="ECO:0000313" key="11">
    <source>
        <dbReference type="EMBL" id="PNW15433.1"/>
    </source>
</evidence>
<dbReference type="InterPro" id="IPR012910">
    <property type="entry name" value="Plug_dom"/>
</dbReference>
<keyword evidence="3 7" id="KW-1134">Transmembrane beta strand</keyword>
<evidence type="ECO:0000256" key="5">
    <source>
        <dbReference type="ARBA" id="ARBA00023136"/>
    </source>
</evidence>
<dbReference type="NCBIfam" id="TIGR04056">
    <property type="entry name" value="OMP_RagA_SusC"/>
    <property type="match status" value="1"/>
</dbReference>
<evidence type="ECO:0000256" key="7">
    <source>
        <dbReference type="PROSITE-ProRule" id="PRU01360"/>
    </source>
</evidence>
<evidence type="ECO:0000256" key="4">
    <source>
        <dbReference type="ARBA" id="ARBA00022692"/>
    </source>
</evidence>
<dbReference type="Gene3D" id="2.40.170.20">
    <property type="entry name" value="TonB-dependent receptor, beta-barrel domain"/>
    <property type="match status" value="1"/>
</dbReference>
<dbReference type="AlphaFoldDB" id="A0A3G6RNY2"/>
<feature type="chain" id="PRO_5044593913" evidence="8">
    <location>
        <begin position="19"/>
        <end position="962"/>
    </location>
</feature>
<dbReference type="Gene3D" id="2.170.130.10">
    <property type="entry name" value="TonB-dependent receptor, plug domain"/>
    <property type="match status" value="1"/>
</dbReference>
<name>A0A3G6RNY2_CHRLC</name>
<evidence type="ECO:0000256" key="2">
    <source>
        <dbReference type="ARBA" id="ARBA00022448"/>
    </source>
</evidence>
<comment type="similarity">
    <text evidence="7">Belongs to the TonB-dependent receptor family.</text>
</comment>
<dbReference type="Pfam" id="PF07715">
    <property type="entry name" value="Plug"/>
    <property type="match status" value="1"/>
</dbReference>
<dbReference type="InterPro" id="IPR039426">
    <property type="entry name" value="TonB-dep_rcpt-like"/>
</dbReference>
<keyword evidence="6 7" id="KW-0998">Cell outer membrane</keyword>
<dbReference type="EMBL" id="CP033924">
    <property type="protein sequence ID" value="AZA81584.1"/>
    <property type="molecule type" value="Genomic_DNA"/>
</dbReference>
<dbReference type="NCBIfam" id="TIGR04057">
    <property type="entry name" value="SusC_RagA_signa"/>
    <property type="match status" value="1"/>
</dbReference>
<evidence type="ECO:0000313" key="12">
    <source>
        <dbReference type="Proteomes" id="UP000236262"/>
    </source>
</evidence>
<evidence type="ECO:0000313" key="13">
    <source>
        <dbReference type="Proteomes" id="UP000279972"/>
    </source>
</evidence>
<evidence type="ECO:0000256" key="3">
    <source>
        <dbReference type="ARBA" id="ARBA00022452"/>
    </source>
</evidence>
<sequence>MRKAVIPVLLVLSFYSNAQERKAADTTKTTDIQEVVVTSLGIKRQARSLTYSSQQIGGDELTEVKTPNLLNSINGKVSNVQINRTSGGIGGAVRVVMRGDKSTRNSQPLLVIDGIPVINSIGTSKIGSDGTISSGGGADSYNGSADAGDIFSSINPEDIQSMTFLKGASAAALYGSQGSNGAILITTKKGAAGKANLSFTSSLTFDKAYALPKLQHEFLQSHDAATNTYGDDSWGVAGSSKDYLKDFLRTGTTWTNSLTFSAGNEKSTSFFSVANTTNKGIVPVSNFDQYNVNFRNSSKFFDDKLTLDANIMASMQESKNRLTPGVYFNPIYQVAVLPRGVNFDQYKDYMYLDSERQIPAQNWYNLTGIRQNPYWILNRNASVSKNKNVYSSVALSYQINNWLTAKVRGNYTYSTSNTERDLYAFTVPSIAGSFGNGKMYYNNLETNAYYGDALLIGSPNISDNISFDFTVGASISDKKDVVTEIQSERLSVPNLFSLSNIYWSRGSGTYTIFTPHRQDQSVFASTTIGYKKMLYLDLTFRNDWSSTLFGSNYSGIDYESVGANAILSDIFQLPQAFSFWKVRASYATVGNALEPTYANPVPILNNGVITGYSAYLTKLFPPKPEFNKTFEVGTEIRLFKNRLNFDFTFYNSLVQNQYLRQVEAAPGLSDLSGTKIDINAGEIQNRGFEMSLSYDAIKGGDLNWTTTINASANRNKIMKLFPSEFYSGDNSFFDLVGGGNYNKLKAGGSFGDIYGTAFLRNDAGQIIVDAKGAPMVDPNSRKFLGNPNPKFILGFSNSFSYKNFKLDFLIDGKFGGKVLSLAEATYDYNGVSQRSADARRDGGVAIENAVYQNGTPYTGKTDAKTYYTTIGGQVAPNIAEAYMYEATTVRLRQASASYTFRVNSKYMREATVSVIGTNLFFFYKKAPFDPEQVSGVNPGGVGVDVFGMPITRSLGFSVKLNF</sequence>
<organism evidence="11 12">
    <name type="scientific">Chryseobacterium lactis</name>
    <dbReference type="NCBI Taxonomy" id="1241981"/>
    <lineage>
        <taxon>Bacteria</taxon>
        <taxon>Pseudomonadati</taxon>
        <taxon>Bacteroidota</taxon>
        <taxon>Flavobacteriia</taxon>
        <taxon>Flavobacteriales</taxon>
        <taxon>Weeksellaceae</taxon>
        <taxon>Chryseobacterium group</taxon>
        <taxon>Chryseobacterium</taxon>
    </lineage>
</organism>
<dbReference type="GO" id="GO:0009279">
    <property type="term" value="C:cell outer membrane"/>
    <property type="evidence" value="ECO:0007669"/>
    <property type="project" value="UniProtKB-SubCell"/>
</dbReference>
<accession>A0A3G6RNY2</accession>
<dbReference type="OrthoDB" id="9768177at2"/>
<evidence type="ECO:0000256" key="1">
    <source>
        <dbReference type="ARBA" id="ARBA00004571"/>
    </source>
</evidence>
<dbReference type="InterPro" id="IPR037066">
    <property type="entry name" value="Plug_dom_sf"/>
</dbReference>